<dbReference type="GO" id="GO:0008408">
    <property type="term" value="F:3'-5' exonuclease activity"/>
    <property type="evidence" value="ECO:0007669"/>
    <property type="project" value="InterPro"/>
</dbReference>
<dbReference type="Pfam" id="PF00929">
    <property type="entry name" value="RNase_T"/>
    <property type="match status" value="1"/>
</dbReference>
<evidence type="ECO:0000256" key="5">
    <source>
        <dbReference type="ARBA" id="ARBA00022695"/>
    </source>
</evidence>
<dbReference type="InterPro" id="IPR004805">
    <property type="entry name" value="DnaE2/DnaE/PolC"/>
</dbReference>
<dbReference type="Pfam" id="PF02811">
    <property type="entry name" value="PHP"/>
    <property type="match status" value="1"/>
</dbReference>
<proteinExistence type="predicted"/>
<dbReference type="InterPro" id="IPR012340">
    <property type="entry name" value="NA-bd_OB-fold"/>
</dbReference>
<keyword evidence="6" id="KW-0235">DNA replication</keyword>
<keyword evidence="12" id="KW-1185">Reference proteome</keyword>
<evidence type="ECO:0000259" key="9">
    <source>
        <dbReference type="SMART" id="SM00479"/>
    </source>
</evidence>
<organism evidence="11 12">
    <name type="scientific">Plebeiibacterium marinum</name>
    <dbReference type="NCBI Taxonomy" id="2992111"/>
    <lineage>
        <taxon>Bacteria</taxon>
        <taxon>Pseudomonadati</taxon>
        <taxon>Bacteroidota</taxon>
        <taxon>Bacteroidia</taxon>
        <taxon>Marinilabiliales</taxon>
        <taxon>Marinilabiliaceae</taxon>
        <taxon>Plebeiibacterium</taxon>
    </lineage>
</organism>
<dbReference type="Pfam" id="PF07733">
    <property type="entry name" value="DNA_pol3_alpha"/>
    <property type="match status" value="1"/>
</dbReference>
<dbReference type="CDD" id="cd04485">
    <property type="entry name" value="DnaE_OBF"/>
    <property type="match status" value="1"/>
</dbReference>
<dbReference type="CDD" id="cd12113">
    <property type="entry name" value="PHP_PolIIIA_DnaE3"/>
    <property type="match status" value="1"/>
</dbReference>
<dbReference type="InterPro" id="IPR003141">
    <property type="entry name" value="Pol/His_phosphatase_N"/>
</dbReference>
<dbReference type="GO" id="GO:0006260">
    <property type="term" value="P:DNA replication"/>
    <property type="evidence" value="ECO:0007669"/>
    <property type="project" value="UniProtKB-KW"/>
</dbReference>
<protein>
    <recommendedName>
        <fullName evidence="3">DNA polymerase III subunit alpha</fullName>
        <ecNumber evidence="2">2.7.7.7</ecNumber>
    </recommendedName>
</protein>
<evidence type="ECO:0000313" key="11">
    <source>
        <dbReference type="EMBL" id="MCW3805155.1"/>
    </source>
</evidence>
<dbReference type="InterPro" id="IPR040982">
    <property type="entry name" value="DNA_pol3_finger"/>
</dbReference>
<comment type="caution">
    <text evidence="11">The sequence shown here is derived from an EMBL/GenBank/DDBJ whole genome shotgun (WGS) entry which is preliminary data.</text>
</comment>
<evidence type="ECO:0000256" key="7">
    <source>
        <dbReference type="ARBA" id="ARBA00022932"/>
    </source>
</evidence>
<evidence type="ECO:0000256" key="1">
    <source>
        <dbReference type="ARBA" id="ARBA00004496"/>
    </source>
</evidence>
<dbReference type="InterPro" id="IPR004365">
    <property type="entry name" value="NA-bd_OB_tRNA"/>
</dbReference>
<dbReference type="EC" id="2.7.7.7" evidence="2"/>
<keyword evidence="4 11" id="KW-0808">Transferase</keyword>
<dbReference type="InterPro" id="IPR011708">
    <property type="entry name" value="DNA_pol3_alpha_NTPase_dom"/>
</dbReference>
<gene>
    <name evidence="11" type="primary">dnaE</name>
    <name evidence="11" type="ORF">OM074_05925</name>
</gene>
<dbReference type="NCBIfam" id="TIGR00594">
    <property type="entry name" value="polc"/>
    <property type="match status" value="1"/>
</dbReference>
<evidence type="ECO:0000256" key="4">
    <source>
        <dbReference type="ARBA" id="ARBA00022679"/>
    </source>
</evidence>
<dbReference type="GO" id="GO:0003676">
    <property type="term" value="F:nucleic acid binding"/>
    <property type="evidence" value="ECO:0007669"/>
    <property type="project" value="InterPro"/>
</dbReference>
<dbReference type="InterPro" id="IPR036397">
    <property type="entry name" value="RNaseH_sf"/>
</dbReference>
<dbReference type="Gene3D" id="3.30.420.10">
    <property type="entry name" value="Ribonuclease H-like superfamily/Ribonuclease H"/>
    <property type="match status" value="1"/>
</dbReference>
<dbReference type="CDD" id="cd06127">
    <property type="entry name" value="DEDDh"/>
    <property type="match status" value="1"/>
</dbReference>
<dbReference type="Pfam" id="PF14579">
    <property type="entry name" value="HHH_6"/>
    <property type="match status" value="1"/>
</dbReference>
<dbReference type="Pfam" id="PF01336">
    <property type="entry name" value="tRNA_anti-codon"/>
    <property type="match status" value="1"/>
</dbReference>
<keyword evidence="5 11" id="KW-0548">Nucleotidyltransferase</keyword>
<evidence type="ECO:0000259" key="10">
    <source>
        <dbReference type="SMART" id="SM00481"/>
    </source>
</evidence>
<feature type="domain" description="Exonuclease" evidence="9">
    <location>
        <begin position="1"/>
        <end position="190"/>
    </location>
</feature>
<dbReference type="GO" id="GO:0003887">
    <property type="term" value="F:DNA-directed DNA polymerase activity"/>
    <property type="evidence" value="ECO:0007669"/>
    <property type="project" value="UniProtKB-KW"/>
</dbReference>
<comment type="catalytic activity">
    <reaction evidence="8">
        <text>DNA(n) + a 2'-deoxyribonucleoside 5'-triphosphate = DNA(n+1) + diphosphate</text>
        <dbReference type="Rhea" id="RHEA:22508"/>
        <dbReference type="Rhea" id="RHEA-COMP:17339"/>
        <dbReference type="Rhea" id="RHEA-COMP:17340"/>
        <dbReference type="ChEBI" id="CHEBI:33019"/>
        <dbReference type="ChEBI" id="CHEBI:61560"/>
        <dbReference type="ChEBI" id="CHEBI:173112"/>
        <dbReference type="EC" id="2.7.7.7"/>
    </reaction>
</comment>
<dbReference type="PANTHER" id="PTHR32294:SF0">
    <property type="entry name" value="DNA POLYMERASE III SUBUNIT ALPHA"/>
    <property type="match status" value="1"/>
</dbReference>
<dbReference type="Gene3D" id="2.40.50.140">
    <property type="entry name" value="Nucleic acid-binding proteins"/>
    <property type="match status" value="1"/>
</dbReference>
<dbReference type="GO" id="GO:0005737">
    <property type="term" value="C:cytoplasm"/>
    <property type="evidence" value="ECO:0007669"/>
    <property type="project" value="UniProtKB-SubCell"/>
</dbReference>
<evidence type="ECO:0000256" key="8">
    <source>
        <dbReference type="ARBA" id="ARBA00049244"/>
    </source>
</evidence>
<dbReference type="InterPro" id="IPR012337">
    <property type="entry name" value="RNaseH-like_sf"/>
</dbReference>
<dbReference type="InterPro" id="IPR029460">
    <property type="entry name" value="DNAPol_HHH"/>
</dbReference>
<dbReference type="InterPro" id="IPR004013">
    <property type="entry name" value="PHP_dom"/>
</dbReference>
<reference evidence="11" key="1">
    <citation type="submission" date="2022-10" db="EMBL/GenBank/DDBJ databases">
        <authorList>
            <person name="Yu W.X."/>
        </authorList>
    </citation>
    <scope>NUCLEOTIDE SEQUENCE</scope>
    <source>
        <strain evidence="11">D04</strain>
    </source>
</reference>
<evidence type="ECO:0000256" key="6">
    <source>
        <dbReference type="ARBA" id="ARBA00022705"/>
    </source>
</evidence>
<evidence type="ECO:0000313" key="12">
    <source>
        <dbReference type="Proteomes" id="UP001207408"/>
    </source>
</evidence>
<dbReference type="Gene3D" id="1.10.10.1600">
    <property type="entry name" value="Bacterial DNA polymerase III alpha subunit, thumb domain"/>
    <property type="match status" value="1"/>
</dbReference>
<comment type="subcellular location">
    <subcellularLocation>
        <location evidence="1">Cytoplasm</location>
    </subcellularLocation>
</comment>
<keyword evidence="7" id="KW-0239">DNA-directed DNA polymerase</keyword>
<feature type="domain" description="Polymerase/histidinol phosphatase N-terminal" evidence="10">
    <location>
        <begin position="253"/>
        <end position="320"/>
    </location>
</feature>
<dbReference type="Proteomes" id="UP001207408">
    <property type="component" value="Unassembled WGS sequence"/>
</dbReference>
<dbReference type="EMBL" id="JAPDPI010000008">
    <property type="protein sequence ID" value="MCW3805155.1"/>
    <property type="molecule type" value="Genomic_DNA"/>
</dbReference>
<dbReference type="SMART" id="SM00479">
    <property type="entry name" value="EXOIII"/>
    <property type="match status" value="1"/>
</dbReference>
<dbReference type="NCBIfam" id="NF004226">
    <property type="entry name" value="PRK05673.1"/>
    <property type="match status" value="1"/>
</dbReference>
<sequence>MFLVFDTETTGLPKNWKAPITDTDNWPRMVQLAWQCHDIEGNFLFAKNHVITPDGYTIPDDVVAVHGITTEIAHEKGIPLKDALEDFMSDVAKSKFIIGHNVNFDINIVGCELVRCEMDEQALVQASMLDTMTGSKEFCDLRKNGQLKNPTLTELHIKLFGVAFEEAHNAAADVESTTRCFLELVRVGGLSLEMLQMSEAEIQAFRINNPDVIDPVGIEFESFKEDTLGHISIEEEEAKLKEAAQNAGKTPFVHLHVHTQYSILDGANKTAVIANKAKEDGMTALAITDHGGMFGAKEFHVACSKAGIKPILGVEAYVARRGHLIKEDKSDGSGHHLIILAKNETGYVNLLKLTSIAHTEGFYYKPRIDKELLEKYHEGLIISSACLGGEVAQHIMNGNMDKAKETILWYKGIFGDDYYLEVMRHPTNDPMLRKDVYENQVKVNTVIFELAEELEVKVIATNDTHFTNEEDAEAHDLLVCLSTGRDYDDPTRMRYTKQEWFKSTEEMNQLFADKPEALRNTVEIADKVEAFKLDSSPIMPPFEIPSDFGTIEEYREKFSEETLIEEFTEDGFHRIGGYDKVIQIKLEADYLEHLTFEGARERYGDVLEDHVKDRLDFELMTIKTMGFPGYFLIVQDFINWAKDNGVLVGPGRGSAAGAAVAYCVKITDVDPIKYDLLFERFLNPDRISMPDVDIDFDDDGRQDVLDYVTHKYGQEKVAHICTFGTMATKSSIKDVARVLKLDLAEANRLAKMVPEAPKMNFKKAFKEVPELEEEKNSPNPLIAQTMKFAEALEGAVRQTGVHACGVLIGKNPLDQHLPVMPTKGEELLTTQYDGRFVEDIGLLKMDFLGLKTLSIFKEVLANIKLSKGIDVDLANIPLDDEVAFKLFGNGETTAVFQFESPGMKKHLRALKPDRFEDLVAMNALYRPGPMEYIPSFIERKHGREEIKYDHPLMEPYLKDTYGITVYQEQVMLQSRALGGFTRGDSDSLRKAMGKKIMAMMDKLKTKFIDGCLSSEEFVNACKEGKTDIAKPEDLIDKIWSDWEAFASYAFNKSHSVCYAYVAYQSGYLKAHYPAEFMAGVLSRNLSDITKITTFMEECKRMDMPVLGPDVNESYNKFTVNKKGEIRFGMAGVKGVGAGAVEEVIRVREKDGPYKDVYDFVERVNLQTVNKKNLEALAAAGGFDGFKGIHRAQYFTSHPGEETTFIENLIRYGNLYQNDKATAANSLFGAAGAGAAITKPAPPVSEEFSILEKLNREKDLIGIYLSAHPLDVYKLEITHFCNTQLSAFDDLEKMKGRDVTIGGMITASRSGTTKKGNPYGIMTLQDYSGSYEFAFFGRDYPEFARYLVEGYYIMCNGKVQEKQWTKNGELEVKIHKIEMLDGIRESRVSGINISIPLQSINEELVTEMGTLTQEEDGNVALRFSIYDKEDNMNKAQFLARSSKIKLTDEIVEYLENHPEISFTLT</sequence>
<dbReference type="InterPro" id="IPR013520">
    <property type="entry name" value="Ribonucl_H"/>
</dbReference>
<dbReference type="Pfam" id="PF17657">
    <property type="entry name" value="DNA_pol3_finger"/>
    <property type="match status" value="1"/>
</dbReference>
<accession>A0AAE3MCM2</accession>
<dbReference type="SUPFAM" id="SSF53098">
    <property type="entry name" value="Ribonuclease H-like"/>
    <property type="match status" value="1"/>
</dbReference>
<dbReference type="InterPro" id="IPR041931">
    <property type="entry name" value="DNA_pol3_alpha_thumb_dom"/>
</dbReference>
<evidence type="ECO:0000256" key="3">
    <source>
        <dbReference type="ARBA" id="ARBA00019114"/>
    </source>
</evidence>
<evidence type="ECO:0000256" key="2">
    <source>
        <dbReference type="ARBA" id="ARBA00012417"/>
    </source>
</evidence>
<dbReference type="Gene3D" id="1.10.150.870">
    <property type="match status" value="1"/>
</dbReference>
<dbReference type="PANTHER" id="PTHR32294">
    <property type="entry name" value="DNA POLYMERASE III SUBUNIT ALPHA"/>
    <property type="match status" value="1"/>
</dbReference>
<name>A0AAE3MCM2_9BACT</name>
<dbReference type="RefSeq" id="WP_301198427.1">
    <property type="nucleotide sequence ID" value="NZ_JAPDPI010000008.1"/>
</dbReference>
<dbReference type="SMART" id="SM00481">
    <property type="entry name" value="POLIIIAc"/>
    <property type="match status" value="1"/>
</dbReference>
<dbReference type="Gene3D" id="3.20.20.140">
    <property type="entry name" value="Metal-dependent hydrolases"/>
    <property type="match status" value="1"/>
</dbReference>